<sequence>MTLSVAAIGGNSAIGIYFNEFLKLYLFMTRDSDELSTLDSSSFDVTPIRKKTEAVTYKGSSTNVDPRKSTTTPRNMMSEYSTFMASQLQANSSKLVNGHEEQEWWNSIYEIRSYIMKNQDISSAGVKFKKGFSKAPIQNLNQEIYMNQFCKYVYGQRFKYKKYEDLLWLICSVDGKKPGERRSSEKISQMQKANFPTPEKTPKEKSIDYMTLEQAKKKKEDKAKFSSVNKNKYVVYDYSEEWWKWSYEYRFQKDKADESSAYPLSEKFKKVEKDWDSKLKKESLNKVCKDFYEKASSSADEQEDASRYCSAEGK</sequence>
<comment type="caution">
    <text evidence="2">The sequence shown here is derived from an EMBL/GenBank/DDBJ whole genome shotgun (WGS) entry which is preliminary data.</text>
</comment>
<evidence type="ECO:0000256" key="1">
    <source>
        <dbReference type="SAM" id="MobiDB-lite"/>
    </source>
</evidence>
<protein>
    <submittedName>
        <fullName evidence="2">Uncharacterized protein</fullName>
    </submittedName>
</protein>
<reference evidence="2 3" key="1">
    <citation type="submission" date="2019-01" db="EMBL/GenBank/DDBJ databases">
        <title>Draft genome sequences of Candidatus Mycoplasma haemohominis SWG34-3 identified from a patient with pyrexia, anemia and liver dysfunction.</title>
        <authorList>
            <person name="Sekizuka T."/>
            <person name="Hattori N."/>
            <person name="Katano H."/>
            <person name="Takuma T."/>
            <person name="Ito T."/>
            <person name="Arai N."/>
            <person name="Yanai R."/>
            <person name="Ishii S."/>
            <person name="Miura Y."/>
            <person name="Tokunaga T."/>
            <person name="Watanabe H."/>
            <person name="Nomura N."/>
            <person name="Eguchi J."/>
            <person name="Arai T."/>
            <person name="Hasegawa H."/>
            <person name="Nakamaki T."/>
            <person name="Wakita T."/>
            <person name="Niki Y."/>
            <person name="Kuroda M."/>
        </authorList>
    </citation>
    <scope>NUCLEOTIDE SEQUENCE [LARGE SCALE GENOMIC DNA]</scope>
    <source>
        <strain evidence="2">SWG34-3</strain>
    </source>
</reference>
<feature type="region of interest" description="Disordered" evidence="1">
    <location>
        <begin position="295"/>
        <end position="314"/>
    </location>
</feature>
<dbReference type="AlphaFoldDB" id="A0A478FQ06"/>
<evidence type="ECO:0000313" key="3">
    <source>
        <dbReference type="Proteomes" id="UP000324831"/>
    </source>
</evidence>
<feature type="region of interest" description="Disordered" evidence="1">
    <location>
        <begin position="179"/>
        <end position="203"/>
    </location>
</feature>
<dbReference type="EMBL" id="BIMN01000002">
    <property type="protein sequence ID" value="GCE63608.1"/>
    <property type="molecule type" value="Genomic_DNA"/>
</dbReference>
<accession>A0A478FQ06</accession>
<evidence type="ECO:0000313" key="2">
    <source>
        <dbReference type="EMBL" id="GCE63608.1"/>
    </source>
</evidence>
<gene>
    <name evidence="2" type="ORF">MHSWG343_06050</name>
</gene>
<dbReference type="Proteomes" id="UP000324831">
    <property type="component" value="Unassembled WGS sequence"/>
</dbReference>
<organism evidence="2 3">
    <name type="scientific">Candidatus Mycoplasma haematohominis</name>
    <dbReference type="NCBI Taxonomy" id="1494318"/>
    <lineage>
        <taxon>Bacteria</taxon>
        <taxon>Bacillati</taxon>
        <taxon>Mycoplasmatota</taxon>
        <taxon>Mollicutes</taxon>
        <taxon>Mycoplasmataceae</taxon>
        <taxon>Mycoplasma</taxon>
    </lineage>
</organism>
<name>A0A478FQ06_9MOLU</name>
<proteinExistence type="predicted"/>